<keyword evidence="2" id="KW-0472">Membrane</keyword>
<dbReference type="OrthoDB" id="10253383at2759"/>
<organism evidence="4">
    <name type="scientific">Naegleria gruberi</name>
    <name type="common">Amoeba</name>
    <dbReference type="NCBI Taxonomy" id="5762"/>
    <lineage>
        <taxon>Eukaryota</taxon>
        <taxon>Discoba</taxon>
        <taxon>Heterolobosea</taxon>
        <taxon>Tetramitia</taxon>
        <taxon>Eutetramitia</taxon>
        <taxon>Vahlkampfiidae</taxon>
        <taxon>Naegleria</taxon>
    </lineage>
</organism>
<keyword evidence="2" id="KW-0812">Transmembrane</keyword>
<gene>
    <name evidence="3" type="ORF">NAEGRDRAFT_64711</name>
</gene>
<sequence length="313" mass="34529">MTTDQPVDVLGAEEDSDDGSGEGARDELEKKYGYTYGEFLVIFGWLGSIAMLGVYMWSVISGYSYLQTHPPVSVDVTSYSSLNFPKTTFCSSIPDTALSFTGCTIPGGSCTETLSSSKITVTQAGTVYTYQCFTFNGDGKSKYKSNQSGYGGSIAFEFTLDDFSKINSLKRAGLYVFFNTYDEGVSVDNDHAKFNFASVGDDNFFTLSLENIKRLKTSVEYRTDNTLYKAVKSSVKLINYSDGTVVVSVGYGKLDITTRNEFESKTWTELMGEIAGMLGVLFGLDLLKMIRVGFIIFEAVKTKQHRLVYEALN</sequence>
<dbReference type="AlphaFoldDB" id="D2V788"/>
<accession>D2V788</accession>
<dbReference type="RefSeq" id="XP_002680074.1">
    <property type="nucleotide sequence ID" value="XM_002680028.1"/>
</dbReference>
<dbReference type="KEGG" id="ngr:NAEGRDRAFT_64711"/>
<protein>
    <submittedName>
        <fullName evidence="3">Predicted protein</fullName>
    </submittedName>
</protein>
<evidence type="ECO:0000313" key="3">
    <source>
        <dbReference type="EMBL" id="EFC47330.1"/>
    </source>
</evidence>
<feature type="compositionally biased region" description="Acidic residues" evidence="1">
    <location>
        <begin position="11"/>
        <end position="20"/>
    </location>
</feature>
<dbReference type="EMBL" id="GG738855">
    <property type="protein sequence ID" value="EFC47330.1"/>
    <property type="molecule type" value="Genomic_DNA"/>
</dbReference>
<dbReference type="Proteomes" id="UP000006671">
    <property type="component" value="Unassembled WGS sequence"/>
</dbReference>
<dbReference type="VEuPathDB" id="AmoebaDB:NAEGRDRAFT_64711"/>
<keyword evidence="2" id="KW-1133">Transmembrane helix</keyword>
<name>D2V788_NAEGR</name>
<dbReference type="GeneID" id="8861397"/>
<keyword evidence="4" id="KW-1185">Reference proteome</keyword>
<evidence type="ECO:0000256" key="2">
    <source>
        <dbReference type="SAM" id="Phobius"/>
    </source>
</evidence>
<feature type="transmembrane region" description="Helical" evidence="2">
    <location>
        <begin position="39"/>
        <end position="60"/>
    </location>
</feature>
<reference evidence="3 4" key="1">
    <citation type="journal article" date="2010" name="Cell">
        <title>The genome of Naegleria gruberi illuminates early eukaryotic versatility.</title>
        <authorList>
            <person name="Fritz-Laylin L.K."/>
            <person name="Prochnik S.E."/>
            <person name="Ginger M.L."/>
            <person name="Dacks J.B."/>
            <person name="Carpenter M.L."/>
            <person name="Field M.C."/>
            <person name="Kuo A."/>
            <person name="Paredez A."/>
            <person name="Chapman J."/>
            <person name="Pham J."/>
            <person name="Shu S."/>
            <person name="Neupane R."/>
            <person name="Cipriano M."/>
            <person name="Mancuso J."/>
            <person name="Tu H."/>
            <person name="Salamov A."/>
            <person name="Lindquist E."/>
            <person name="Shapiro H."/>
            <person name="Lucas S."/>
            <person name="Grigoriev I.V."/>
            <person name="Cande W.Z."/>
            <person name="Fulton C."/>
            <person name="Rokhsar D.S."/>
            <person name="Dawson S.C."/>
        </authorList>
    </citation>
    <scope>NUCLEOTIDE SEQUENCE [LARGE SCALE GENOMIC DNA]</scope>
    <source>
        <strain evidence="3 4">NEG-M</strain>
    </source>
</reference>
<proteinExistence type="predicted"/>
<evidence type="ECO:0000256" key="1">
    <source>
        <dbReference type="SAM" id="MobiDB-lite"/>
    </source>
</evidence>
<dbReference type="InParanoid" id="D2V788"/>
<feature type="region of interest" description="Disordered" evidence="1">
    <location>
        <begin position="1"/>
        <end position="24"/>
    </location>
</feature>
<evidence type="ECO:0000313" key="4">
    <source>
        <dbReference type="Proteomes" id="UP000006671"/>
    </source>
</evidence>